<feature type="region of interest" description="Disordered" evidence="1">
    <location>
        <begin position="1"/>
        <end position="81"/>
    </location>
</feature>
<organism evidence="2 3">
    <name type="scientific">Saccharomyces arboricola (strain H-6 / AS 2.3317 / CBS 10644)</name>
    <name type="common">Yeast</name>
    <dbReference type="NCBI Taxonomy" id="1160507"/>
    <lineage>
        <taxon>Eukaryota</taxon>
        <taxon>Fungi</taxon>
        <taxon>Dikarya</taxon>
        <taxon>Ascomycota</taxon>
        <taxon>Saccharomycotina</taxon>
        <taxon>Saccharomycetes</taxon>
        <taxon>Saccharomycetales</taxon>
        <taxon>Saccharomycetaceae</taxon>
        <taxon>Saccharomyces</taxon>
    </lineage>
</organism>
<feature type="compositionally biased region" description="Polar residues" evidence="1">
    <location>
        <begin position="55"/>
        <end position="67"/>
    </location>
</feature>
<evidence type="ECO:0000256" key="1">
    <source>
        <dbReference type="SAM" id="MobiDB-lite"/>
    </source>
</evidence>
<evidence type="ECO:0000313" key="3">
    <source>
        <dbReference type="Proteomes" id="UP000006968"/>
    </source>
</evidence>
<feature type="compositionally biased region" description="Polar residues" evidence="1">
    <location>
        <begin position="24"/>
        <end position="38"/>
    </location>
</feature>
<keyword evidence="3" id="KW-1185">Reference proteome</keyword>
<feature type="region of interest" description="Disordered" evidence="1">
    <location>
        <begin position="246"/>
        <end position="312"/>
    </location>
</feature>
<dbReference type="OrthoDB" id="4065296at2759"/>
<dbReference type="AlphaFoldDB" id="J8PLM0"/>
<feature type="compositionally biased region" description="Pro residues" evidence="1">
    <location>
        <begin position="477"/>
        <end position="489"/>
    </location>
</feature>
<gene>
    <name evidence="2" type="ORF">SU7_1917</name>
</gene>
<feature type="compositionally biased region" description="Polar residues" evidence="1">
    <location>
        <begin position="368"/>
        <end position="380"/>
    </location>
</feature>
<comment type="caution">
    <text evidence="2">The sequence shown here is derived from an EMBL/GenBank/DDBJ whole genome shotgun (WGS) entry which is preliminary data.</text>
</comment>
<feature type="compositionally biased region" description="Basic and acidic residues" evidence="1">
    <location>
        <begin position="289"/>
        <end position="300"/>
    </location>
</feature>
<dbReference type="EMBL" id="ALIE01000121">
    <property type="protein sequence ID" value="EJS43010.1"/>
    <property type="molecule type" value="Genomic_DNA"/>
</dbReference>
<name>J8PLM0_SACAR</name>
<dbReference type="Proteomes" id="UP000006968">
    <property type="component" value="Chromosome XI"/>
</dbReference>
<sequence>MELNDPSIISATAFSGELPDGNATAATHKSQQAISNLFQKLAKKDRDEKPIGSVEPSTESSPISIATSSNNKESSSKKNKKAAMLNFSSLTDPITNYKPMELEYKTHAYSMNELYHLKPSSLTSASYEEDPSIAELVKSLPKRKFWRLRMGPPDQKHANNHHFNGNNGGGNWKAGYKNGKIDERRMSRTKNTQGGKRRSPQDDEDKKIDQEMLEMDKNLQLGSDVGHSIADFEDWKAKMKELESKKISKTKGANNPTAISPRGSTKQDSPADLRPTMRTGSSSITDFLNLKRQEKKEEPVQRAPSIPTGQPIMAKANVEQVNDSETNSDLGKSSSSRFSSFFNKSATSLPSLDADNQTPSPNAPAVNNDDNGTPQQSGSRLMSFFKESRSNTPNAEPQRLSAADQGTRKMQALPQFQQQPQQPQHMRSMAFPQNPPNNSAFFNGLLSKGKNETNTPPPPPGLIPHQGPQFPMMGLPPNFPQHMMPPPPGLVQFQKDSKDVNKKDNKQSRQNKNSNANRSNKGKQAAPATDLPQQQFMPPPPPPGFFPMHPNFPNGSMPPLPQGFPMPPNGMLPNGQQPQPPYPNMMLQGNFPPTFQQGFQNNSPMPMSSIVNANNKNVINQLPPGLNPEKNLK</sequence>
<feature type="compositionally biased region" description="Basic and acidic residues" evidence="1">
    <location>
        <begin position="495"/>
        <end position="507"/>
    </location>
</feature>
<accession>J8PLM0</accession>
<proteinExistence type="predicted"/>
<feature type="compositionally biased region" description="Polar residues" evidence="1">
    <location>
        <begin position="251"/>
        <end position="268"/>
    </location>
</feature>
<feature type="region of interest" description="Disordered" evidence="1">
    <location>
        <begin position="160"/>
        <end position="205"/>
    </location>
</feature>
<feature type="compositionally biased region" description="Polar residues" evidence="1">
    <location>
        <begin position="349"/>
        <end position="360"/>
    </location>
</feature>
<evidence type="ECO:0000313" key="2">
    <source>
        <dbReference type="EMBL" id="EJS43010.1"/>
    </source>
</evidence>
<dbReference type="HOGENOM" id="CLU_418607_0_0_1"/>
<feature type="region of interest" description="Disordered" evidence="1">
    <location>
        <begin position="349"/>
        <end position="544"/>
    </location>
</feature>
<feature type="compositionally biased region" description="Low complexity" evidence="1">
    <location>
        <begin position="414"/>
        <end position="424"/>
    </location>
</feature>
<reference evidence="2 3" key="1">
    <citation type="journal article" date="2013" name="BMC Genomics">
        <title>High quality de novo sequencing and assembly of the Saccharomyces arboricolus genome.</title>
        <authorList>
            <person name="Liti G."/>
            <person name="Nguyen Ba A.N."/>
            <person name="Blythe M."/>
            <person name="Mueller C.A."/>
            <person name="Bergstroem A."/>
            <person name="Cubillos F.A."/>
            <person name="Dafhnis-Calas F."/>
            <person name="Khoshraftar S."/>
            <person name="Malla S."/>
            <person name="Mehta N."/>
            <person name="Siow C.C."/>
            <person name="Warringer J."/>
            <person name="Moses A.M."/>
            <person name="Louis E.J."/>
            <person name="Nieduszynski C.A."/>
        </authorList>
    </citation>
    <scope>NUCLEOTIDE SEQUENCE [LARGE SCALE GENOMIC DNA]</scope>
    <source>
        <strain evidence="3">H-6 / AS 2.3317 / CBS 10644</strain>
    </source>
</reference>
<protein>
    <submittedName>
        <fullName evidence="2">Eap1p</fullName>
    </submittedName>
</protein>
<feature type="compositionally biased region" description="Polar residues" evidence="1">
    <location>
        <begin position="510"/>
        <end position="519"/>
    </location>
</feature>